<gene>
    <name evidence="1" type="ORF">ASPZODRAFT_909954</name>
</gene>
<dbReference type="RefSeq" id="XP_022578173.1">
    <property type="nucleotide sequence ID" value="XM_022730412.1"/>
</dbReference>
<dbReference type="STRING" id="1073090.A0A1L9S927"/>
<evidence type="ECO:0000313" key="2">
    <source>
        <dbReference type="Proteomes" id="UP000184188"/>
    </source>
</evidence>
<dbReference type="GeneID" id="34616876"/>
<dbReference type="EMBL" id="KV878351">
    <property type="protein sequence ID" value="OJJ43663.1"/>
    <property type="molecule type" value="Genomic_DNA"/>
</dbReference>
<sequence>MPRSRSRRKPTLDDVIRFVAHNGIYHFFYHPPPTPSFPWLLLTGRKHRERKENHLRALEDELHDLYNFISLTEELKEQAAENAFLRDLLVAHSIPFPAGVPAVRKGYLAEVQVVGKDACQCLKVTMPDLEPWSSSDTAGVGQTQDQPHPHRLHRTQVGVDFVLSLEQHCLEHTRRGYPYEPSGHAMSMQGILLAGAPETLHEGSEWETSAAELDRLFELSGSLGLEGFITPVQGWNRIKSHPQFHELTPIKLEELKQTLAENMKCFGFGSIIEEDVFDDLLSRFI</sequence>
<organism evidence="1 2">
    <name type="scientific">Penicilliopsis zonata CBS 506.65</name>
    <dbReference type="NCBI Taxonomy" id="1073090"/>
    <lineage>
        <taxon>Eukaryota</taxon>
        <taxon>Fungi</taxon>
        <taxon>Dikarya</taxon>
        <taxon>Ascomycota</taxon>
        <taxon>Pezizomycotina</taxon>
        <taxon>Eurotiomycetes</taxon>
        <taxon>Eurotiomycetidae</taxon>
        <taxon>Eurotiales</taxon>
        <taxon>Aspergillaceae</taxon>
        <taxon>Penicilliopsis</taxon>
    </lineage>
</organism>
<protein>
    <submittedName>
        <fullName evidence="1">Uncharacterized protein</fullName>
    </submittedName>
</protein>
<dbReference type="OrthoDB" id="2590011at2759"/>
<dbReference type="CDD" id="cd14688">
    <property type="entry name" value="bZIP_YAP"/>
    <property type="match status" value="1"/>
</dbReference>
<keyword evidence="2" id="KW-1185">Reference proteome</keyword>
<proteinExistence type="predicted"/>
<name>A0A1L9S927_9EURO</name>
<dbReference type="Gene3D" id="1.10.238.100">
    <property type="entry name" value="YAP1 redox domain. Chain B"/>
    <property type="match status" value="1"/>
</dbReference>
<dbReference type="VEuPathDB" id="FungiDB:ASPZODRAFT_909954"/>
<dbReference type="Proteomes" id="UP000184188">
    <property type="component" value="Unassembled WGS sequence"/>
</dbReference>
<evidence type="ECO:0000313" key="1">
    <source>
        <dbReference type="EMBL" id="OJJ43663.1"/>
    </source>
</evidence>
<dbReference type="AlphaFoldDB" id="A0A1L9S927"/>
<accession>A0A1L9S927</accession>
<reference evidence="2" key="1">
    <citation type="journal article" date="2017" name="Genome Biol.">
        <title>Comparative genomics reveals high biological diversity and specific adaptations in the industrially and medically important fungal genus Aspergillus.</title>
        <authorList>
            <person name="de Vries R.P."/>
            <person name="Riley R."/>
            <person name="Wiebenga A."/>
            <person name="Aguilar-Osorio G."/>
            <person name="Amillis S."/>
            <person name="Uchima C.A."/>
            <person name="Anderluh G."/>
            <person name="Asadollahi M."/>
            <person name="Askin M."/>
            <person name="Barry K."/>
            <person name="Battaglia E."/>
            <person name="Bayram O."/>
            <person name="Benocci T."/>
            <person name="Braus-Stromeyer S.A."/>
            <person name="Caldana C."/>
            <person name="Canovas D."/>
            <person name="Cerqueira G.C."/>
            <person name="Chen F."/>
            <person name="Chen W."/>
            <person name="Choi C."/>
            <person name="Clum A."/>
            <person name="Dos Santos R.A."/>
            <person name="Damasio A.R."/>
            <person name="Diallinas G."/>
            <person name="Emri T."/>
            <person name="Fekete E."/>
            <person name="Flipphi M."/>
            <person name="Freyberg S."/>
            <person name="Gallo A."/>
            <person name="Gournas C."/>
            <person name="Habgood R."/>
            <person name="Hainaut M."/>
            <person name="Harispe M.L."/>
            <person name="Henrissat B."/>
            <person name="Hilden K.S."/>
            <person name="Hope R."/>
            <person name="Hossain A."/>
            <person name="Karabika E."/>
            <person name="Karaffa L."/>
            <person name="Karanyi Z."/>
            <person name="Krasevec N."/>
            <person name="Kuo A."/>
            <person name="Kusch H."/>
            <person name="LaButti K."/>
            <person name="Lagendijk E.L."/>
            <person name="Lapidus A."/>
            <person name="Levasseur A."/>
            <person name="Lindquist E."/>
            <person name="Lipzen A."/>
            <person name="Logrieco A.F."/>
            <person name="MacCabe A."/>
            <person name="Maekelae M.R."/>
            <person name="Malavazi I."/>
            <person name="Melin P."/>
            <person name="Meyer V."/>
            <person name="Mielnichuk N."/>
            <person name="Miskei M."/>
            <person name="Molnar A.P."/>
            <person name="Mule G."/>
            <person name="Ngan C.Y."/>
            <person name="Orejas M."/>
            <person name="Orosz E."/>
            <person name="Ouedraogo J.P."/>
            <person name="Overkamp K.M."/>
            <person name="Park H.-S."/>
            <person name="Perrone G."/>
            <person name="Piumi F."/>
            <person name="Punt P.J."/>
            <person name="Ram A.F."/>
            <person name="Ramon A."/>
            <person name="Rauscher S."/>
            <person name="Record E."/>
            <person name="Riano-Pachon D.M."/>
            <person name="Robert V."/>
            <person name="Roehrig J."/>
            <person name="Ruller R."/>
            <person name="Salamov A."/>
            <person name="Salih N.S."/>
            <person name="Samson R.A."/>
            <person name="Sandor E."/>
            <person name="Sanguinetti M."/>
            <person name="Schuetze T."/>
            <person name="Sepcic K."/>
            <person name="Shelest E."/>
            <person name="Sherlock G."/>
            <person name="Sophianopoulou V."/>
            <person name="Squina F.M."/>
            <person name="Sun H."/>
            <person name="Susca A."/>
            <person name="Todd R.B."/>
            <person name="Tsang A."/>
            <person name="Unkles S.E."/>
            <person name="van de Wiele N."/>
            <person name="van Rossen-Uffink D."/>
            <person name="Oliveira J.V."/>
            <person name="Vesth T.C."/>
            <person name="Visser J."/>
            <person name="Yu J.-H."/>
            <person name="Zhou M."/>
            <person name="Andersen M.R."/>
            <person name="Archer D.B."/>
            <person name="Baker S.E."/>
            <person name="Benoit I."/>
            <person name="Brakhage A.A."/>
            <person name="Braus G.H."/>
            <person name="Fischer R."/>
            <person name="Frisvad J.C."/>
            <person name="Goldman G.H."/>
            <person name="Houbraken J."/>
            <person name="Oakley B."/>
            <person name="Pocsi I."/>
            <person name="Scazzocchio C."/>
            <person name="Seiboth B."/>
            <person name="vanKuyk P.A."/>
            <person name="Wortman J."/>
            <person name="Dyer P.S."/>
            <person name="Grigoriev I.V."/>
        </authorList>
    </citation>
    <scope>NUCLEOTIDE SEQUENCE [LARGE SCALE GENOMIC DNA]</scope>
    <source>
        <strain evidence="2">CBS 506.65</strain>
    </source>
</reference>